<evidence type="ECO:0000313" key="2">
    <source>
        <dbReference type="Proteomes" id="UP000187203"/>
    </source>
</evidence>
<comment type="caution">
    <text evidence="1">The sequence shown here is derived from an EMBL/GenBank/DDBJ whole genome shotgun (WGS) entry which is preliminary data.</text>
</comment>
<accession>A0A1R3KIE4</accession>
<sequence>MEVIIEVLRRRCGIEKEEAEWPLTPRALER</sequence>
<evidence type="ECO:0000313" key="1">
    <source>
        <dbReference type="EMBL" id="OMP06855.1"/>
    </source>
</evidence>
<dbReference type="EMBL" id="AWUE01013482">
    <property type="protein sequence ID" value="OMP06855.1"/>
    <property type="molecule type" value="Genomic_DNA"/>
</dbReference>
<gene>
    <name evidence="1" type="ORF">COLO4_07838</name>
</gene>
<keyword evidence="2" id="KW-1185">Reference proteome</keyword>
<reference evidence="2" key="1">
    <citation type="submission" date="2013-09" db="EMBL/GenBank/DDBJ databases">
        <title>Corchorus olitorius genome sequencing.</title>
        <authorList>
            <person name="Alam M."/>
            <person name="Haque M.S."/>
            <person name="Islam M.S."/>
            <person name="Emdad E.M."/>
            <person name="Islam M.M."/>
            <person name="Ahmed B."/>
            <person name="Halim A."/>
            <person name="Hossen Q.M.M."/>
            <person name="Hossain M.Z."/>
            <person name="Ahmed R."/>
            <person name="Khan M.M."/>
            <person name="Islam R."/>
            <person name="Rashid M.M."/>
            <person name="Khan S.A."/>
            <person name="Rahman M.S."/>
            <person name="Alam M."/>
            <person name="Yahiya A.S."/>
            <person name="Khan M.S."/>
            <person name="Azam M.S."/>
            <person name="Haque T."/>
            <person name="Lashkar M.Z.H."/>
            <person name="Akhand A.I."/>
            <person name="Morshed G."/>
            <person name="Roy S."/>
            <person name="Uddin K.S."/>
            <person name="Rabeya T."/>
            <person name="Hossain A.S."/>
            <person name="Chowdhury A."/>
            <person name="Snigdha A.R."/>
            <person name="Mortoza M.S."/>
            <person name="Matin S.A."/>
            <person name="Hoque S.M.E."/>
            <person name="Islam M.K."/>
            <person name="Roy D.K."/>
            <person name="Haider R."/>
            <person name="Moosa M.M."/>
            <person name="Elias S.M."/>
            <person name="Hasan A.M."/>
            <person name="Jahan S."/>
            <person name="Shafiuddin M."/>
            <person name="Mahmood N."/>
            <person name="Shommy N.S."/>
        </authorList>
    </citation>
    <scope>NUCLEOTIDE SEQUENCE [LARGE SCALE GENOMIC DNA]</scope>
    <source>
        <strain evidence="2">cv. O-4</strain>
    </source>
</reference>
<protein>
    <submittedName>
        <fullName evidence="1">Uncharacterized protein</fullName>
    </submittedName>
</protein>
<name>A0A1R3KIE4_9ROSI</name>
<dbReference type="Proteomes" id="UP000187203">
    <property type="component" value="Unassembled WGS sequence"/>
</dbReference>
<organism evidence="1 2">
    <name type="scientific">Corchorus olitorius</name>
    <dbReference type="NCBI Taxonomy" id="93759"/>
    <lineage>
        <taxon>Eukaryota</taxon>
        <taxon>Viridiplantae</taxon>
        <taxon>Streptophyta</taxon>
        <taxon>Embryophyta</taxon>
        <taxon>Tracheophyta</taxon>
        <taxon>Spermatophyta</taxon>
        <taxon>Magnoliopsida</taxon>
        <taxon>eudicotyledons</taxon>
        <taxon>Gunneridae</taxon>
        <taxon>Pentapetalae</taxon>
        <taxon>rosids</taxon>
        <taxon>malvids</taxon>
        <taxon>Malvales</taxon>
        <taxon>Malvaceae</taxon>
        <taxon>Grewioideae</taxon>
        <taxon>Apeibeae</taxon>
        <taxon>Corchorus</taxon>
    </lineage>
</organism>
<dbReference type="AlphaFoldDB" id="A0A1R3KIE4"/>
<proteinExistence type="predicted"/>